<dbReference type="OrthoDB" id="3423180at2"/>
<dbReference type="NCBIfam" id="TIGR03843">
    <property type="entry name" value="SCO1664 family protein"/>
    <property type="match status" value="1"/>
</dbReference>
<dbReference type="GO" id="GO:0016301">
    <property type="term" value="F:kinase activity"/>
    <property type="evidence" value="ECO:0007669"/>
    <property type="project" value="UniProtKB-KW"/>
</dbReference>
<dbReference type="RefSeq" id="WP_035924420.1">
    <property type="nucleotide sequence ID" value="NZ_JSUH01000003.1"/>
</dbReference>
<keyword evidence="1" id="KW-0808">Transferase</keyword>
<sequence length="231" mass="25954">MGELVLLTEGRLELLGLIRESSNSALLVEVTLEEETAWGIYKPLEGERPLLDFRPGLHRRERAAYVLSEFLGWGIVPPTVLRQDGPFGTGSLQRFVEHDPRQHYFTLYDTAPETHDALRRIALFDLVANNADRKGGHVLRGADGRIWGIDHGLCFAAAFKLRTVVWDFSGEPVPQDLLRDIAPLADDVPAELAELLDAEEVAALRRRVRRLLDEAVLPVDVTGRRIPWPLL</sequence>
<dbReference type="EMBL" id="JSUH01000003">
    <property type="protein sequence ID" value="KHD98400.1"/>
    <property type="molecule type" value="Genomic_DNA"/>
</dbReference>
<gene>
    <name evidence="1" type="ORF">GY22_04985</name>
</gene>
<keyword evidence="1" id="KW-0418">Kinase</keyword>
<reference evidence="1 2" key="1">
    <citation type="journal article" date="2003" name="Int. J. Syst. Evol. Microbiol.">
        <title>Kocuria polaris sp. nov., an orange-pigmented psychrophilic bacterium isolated from an Antarctic cyanobacterial mat sample.</title>
        <authorList>
            <person name="Reddy G.S."/>
            <person name="Prakash J.S."/>
            <person name="Prabahar V."/>
            <person name="Matsumoto G.I."/>
            <person name="Stackebrandt E."/>
            <person name="Shivaji S."/>
        </authorList>
    </citation>
    <scope>NUCLEOTIDE SEQUENCE [LARGE SCALE GENOMIC DNA]</scope>
    <source>
        <strain evidence="1 2">CMS 76or</strain>
    </source>
</reference>
<accession>A0A0A6VU32</accession>
<proteinExistence type="predicted"/>
<dbReference type="Proteomes" id="UP000030466">
    <property type="component" value="Unassembled WGS sequence"/>
</dbReference>
<protein>
    <submittedName>
        <fullName evidence="1">Phosphatidylinositol kinase</fullName>
    </submittedName>
</protein>
<organism evidence="1 2">
    <name type="scientific">Kocuria rosea subsp. polaris</name>
    <dbReference type="NCBI Taxonomy" id="136273"/>
    <lineage>
        <taxon>Bacteria</taxon>
        <taxon>Bacillati</taxon>
        <taxon>Actinomycetota</taxon>
        <taxon>Actinomycetes</taxon>
        <taxon>Micrococcales</taxon>
        <taxon>Micrococcaceae</taxon>
        <taxon>Kocuria</taxon>
    </lineage>
</organism>
<evidence type="ECO:0000313" key="1">
    <source>
        <dbReference type="EMBL" id="KHD98400.1"/>
    </source>
</evidence>
<keyword evidence="2" id="KW-1185">Reference proteome</keyword>
<comment type="caution">
    <text evidence="1">The sequence shown here is derived from an EMBL/GenBank/DDBJ whole genome shotgun (WGS) entry which is preliminary data.</text>
</comment>
<dbReference type="InterPro" id="IPR022292">
    <property type="entry name" value="CHP03843"/>
</dbReference>
<dbReference type="AlphaFoldDB" id="A0A0A6VU32"/>
<name>A0A0A6VU32_KOCRO</name>
<evidence type="ECO:0000313" key="2">
    <source>
        <dbReference type="Proteomes" id="UP000030466"/>
    </source>
</evidence>